<dbReference type="GO" id="GO:0008013">
    <property type="term" value="F:beta-catenin binding"/>
    <property type="evidence" value="ECO:0007669"/>
    <property type="project" value="TreeGrafter"/>
</dbReference>
<dbReference type="GO" id="GO:0051015">
    <property type="term" value="F:actin filament binding"/>
    <property type="evidence" value="ECO:0007669"/>
    <property type="project" value="InterPro"/>
</dbReference>
<dbReference type="GO" id="GO:0098609">
    <property type="term" value="P:cell-cell adhesion"/>
    <property type="evidence" value="ECO:0007669"/>
    <property type="project" value="TreeGrafter"/>
</dbReference>
<dbReference type="Gene3D" id="1.20.120.810">
    <property type="entry name" value="Vinculin, Vh2 four-helix bundle"/>
    <property type="match status" value="1"/>
</dbReference>
<keyword evidence="4" id="KW-1185">Reference proteome</keyword>
<comment type="subcellular location">
    <subcellularLocation>
        <location evidence="1">Cytoplasm</location>
    </subcellularLocation>
</comment>
<reference evidence="3" key="1">
    <citation type="submission" date="2022-03" db="EMBL/GenBank/DDBJ databases">
        <title>Genomic analyses of argali, domestic sheep and their hybrids provide insights into chromosomal evolution, heterosis and genetic basis of agronomic traits.</title>
        <authorList>
            <person name="Li M."/>
        </authorList>
    </citation>
    <scope>NUCLEOTIDE SEQUENCE</scope>
    <source>
        <strain evidence="3">CAU-MHL-2022a</strain>
        <tissue evidence="3">Skin</tissue>
    </source>
</reference>
<evidence type="ECO:0000256" key="1">
    <source>
        <dbReference type="ARBA" id="ARBA00004496"/>
    </source>
</evidence>
<keyword evidence="2" id="KW-0963">Cytoplasm</keyword>
<dbReference type="PANTHER" id="PTHR18914">
    <property type="entry name" value="ALPHA CATENIN"/>
    <property type="match status" value="1"/>
</dbReference>
<comment type="caution">
    <text evidence="3">The sequence shown here is derived from an EMBL/GenBank/DDBJ whole genome shotgun (WGS) entry which is preliminary data.</text>
</comment>
<dbReference type="GO" id="GO:0005737">
    <property type="term" value="C:cytoplasm"/>
    <property type="evidence" value="ECO:0007669"/>
    <property type="project" value="UniProtKB-SubCell"/>
</dbReference>
<protein>
    <submittedName>
        <fullName evidence="3">Uncharacterized protein</fullName>
    </submittedName>
</protein>
<dbReference type="EMBL" id="JAKZEL010000002">
    <property type="protein sequence ID" value="KAI4547078.1"/>
    <property type="molecule type" value="Genomic_DNA"/>
</dbReference>
<evidence type="ECO:0000313" key="4">
    <source>
        <dbReference type="Proteomes" id="UP001214576"/>
    </source>
</evidence>
<dbReference type="Gene3D" id="1.20.120.230">
    <property type="entry name" value="Alpha-catenin/vinculin-like"/>
    <property type="match status" value="1"/>
</dbReference>
<dbReference type="SUPFAM" id="SSF47220">
    <property type="entry name" value="alpha-catenin/vinculin-like"/>
    <property type="match status" value="1"/>
</dbReference>
<dbReference type="GO" id="GO:0016342">
    <property type="term" value="C:catenin complex"/>
    <property type="evidence" value="ECO:0007669"/>
    <property type="project" value="TreeGrafter"/>
</dbReference>
<dbReference type="PANTHER" id="PTHR18914:SF30">
    <property type="entry name" value="VINCULIN_ALPHA-CATENIN FAMILY MEMBER 1"/>
    <property type="match status" value="1"/>
</dbReference>
<accession>A0AAD4YGL6</accession>
<organism evidence="3 4">
    <name type="scientific">Ovis ammon polii</name>
    <dbReference type="NCBI Taxonomy" id="230172"/>
    <lineage>
        <taxon>Eukaryota</taxon>
        <taxon>Metazoa</taxon>
        <taxon>Chordata</taxon>
        <taxon>Craniata</taxon>
        <taxon>Vertebrata</taxon>
        <taxon>Euteleostomi</taxon>
        <taxon>Mammalia</taxon>
        <taxon>Eutheria</taxon>
        <taxon>Laurasiatheria</taxon>
        <taxon>Artiodactyla</taxon>
        <taxon>Ruminantia</taxon>
        <taxon>Pecora</taxon>
        <taxon>Bovidae</taxon>
        <taxon>Caprinae</taxon>
        <taxon>Ovis</taxon>
    </lineage>
</organism>
<dbReference type="GO" id="GO:0005912">
    <property type="term" value="C:adherens junction"/>
    <property type="evidence" value="ECO:0007669"/>
    <property type="project" value="TreeGrafter"/>
</dbReference>
<evidence type="ECO:0000256" key="2">
    <source>
        <dbReference type="ARBA" id="ARBA00022490"/>
    </source>
</evidence>
<sequence length="204" mass="22172">MWKASPIKMESFLLNDIGSMIDNKAIERIISLMTVQLCHLILSMEKKGMENEVFASLEKTAEELVQASEEFVQVAQRNITLVAQKLHLQLESQSHQEELVTTAQQILVDTMKVLLLEDAAMARNVVRTVGWRLTCLDALEAAEAAASLLGPFADLGEALQSLGGLTARGSGGRLGCASRLLRGCVPAPLHLGSSRDPRLAASRH</sequence>
<dbReference type="Proteomes" id="UP001214576">
    <property type="component" value="Unassembled WGS sequence"/>
</dbReference>
<name>A0AAD4YGL6_OVIAM</name>
<dbReference type="InterPro" id="IPR036723">
    <property type="entry name" value="Alpha-catenin/vinculin-like_sf"/>
</dbReference>
<proteinExistence type="predicted"/>
<dbReference type="AlphaFoldDB" id="A0AAD4YGL6"/>
<evidence type="ECO:0000313" key="3">
    <source>
        <dbReference type="EMBL" id="KAI4547078.1"/>
    </source>
</evidence>
<dbReference type="GO" id="GO:0016477">
    <property type="term" value="P:cell migration"/>
    <property type="evidence" value="ECO:0007669"/>
    <property type="project" value="TreeGrafter"/>
</dbReference>
<gene>
    <name evidence="3" type="ORF">MG293_003633</name>
</gene>